<dbReference type="Pfam" id="PF04203">
    <property type="entry name" value="Sortase"/>
    <property type="match status" value="1"/>
</dbReference>
<comment type="caution">
    <text evidence="4">The sequence shown here is derived from an EMBL/GenBank/DDBJ whole genome shotgun (WGS) entry which is preliminary data.</text>
</comment>
<dbReference type="Gene3D" id="2.40.260.10">
    <property type="entry name" value="Sortase"/>
    <property type="match status" value="1"/>
</dbReference>
<proteinExistence type="predicted"/>
<name>A0A919V5S2_9ACTN</name>
<reference evidence="4" key="1">
    <citation type="submission" date="2021-01" db="EMBL/GenBank/DDBJ databases">
        <title>Whole genome shotgun sequence of Sinosporangium siamense NBRC 109515.</title>
        <authorList>
            <person name="Komaki H."/>
            <person name="Tamura T."/>
        </authorList>
    </citation>
    <scope>NUCLEOTIDE SEQUENCE</scope>
    <source>
        <strain evidence="4">NBRC 109515</strain>
    </source>
</reference>
<keyword evidence="5" id="KW-1185">Reference proteome</keyword>
<organism evidence="4 5">
    <name type="scientific">Sinosporangium siamense</name>
    <dbReference type="NCBI Taxonomy" id="1367973"/>
    <lineage>
        <taxon>Bacteria</taxon>
        <taxon>Bacillati</taxon>
        <taxon>Actinomycetota</taxon>
        <taxon>Actinomycetes</taxon>
        <taxon>Streptosporangiales</taxon>
        <taxon>Streptosporangiaceae</taxon>
        <taxon>Sinosporangium</taxon>
    </lineage>
</organism>
<dbReference type="InterPro" id="IPR023365">
    <property type="entry name" value="Sortase_dom-sf"/>
</dbReference>
<dbReference type="SUPFAM" id="SSF63817">
    <property type="entry name" value="Sortase"/>
    <property type="match status" value="1"/>
</dbReference>
<dbReference type="EMBL" id="BOOW01000022">
    <property type="protein sequence ID" value="GII93315.1"/>
    <property type="molecule type" value="Genomic_DNA"/>
</dbReference>
<feature type="compositionally biased region" description="Low complexity" evidence="2">
    <location>
        <begin position="9"/>
        <end position="24"/>
    </location>
</feature>
<evidence type="ECO:0000256" key="2">
    <source>
        <dbReference type="SAM" id="MobiDB-lite"/>
    </source>
</evidence>
<keyword evidence="3" id="KW-1133">Transmembrane helix</keyword>
<keyword evidence="3" id="KW-0472">Membrane</keyword>
<gene>
    <name evidence="4" type="ORF">Ssi02_35460</name>
</gene>
<protein>
    <recommendedName>
        <fullName evidence="6">Class F sortase</fullName>
    </recommendedName>
</protein>
<evidence type="ECO:0000256" key="1">
    <source>
        <dbReference type="ARBA" id="ARBA00022801"/>
    </source>
</evidence>
<evidence type="ECO:0000313" key="5">
    <source>
        <dbReference type="Proteomes" id="UP000606172"/>
    </source>
</evidence>
<evidence type="ECO:0000256" key="3">
    <source>
        <dbReference type="SAM" id="Phobius"/>
    </source>
</evidence>
<dbReference type="Proteomes" id="UP000606172">
    <property type="component" value="Unassembled WGS sequence"/>
</dbReference>
<dbReference type="AlphaFoldDB" id="A0A919V5S2"/>
<sequence>MTTQGGHPQYGYGDQWQQGGQWQEPEPEPRGGGGALRAILILAAVAGVVTVVVGLVLVLANPAEYGLSEGRTALQVQAQPSASPAVDNAHYFQGPPEARAPLPDIVAATPMLPSTPTRIVIKKLNVDAPVKSVGLDRRGAIEVPPVTNANLVGWYRRMQTPGQAGAAVMLGHKDTRTGTAVFRRLHELRHGDTIEVHRQDGTVAVFTVGGIEQTSKTLFPTNRVYGDYDKPQLHVISCGGVYNRSTGHYTDNIIVYATLTSSHRR</sequence>
<dbReference type="RefSeq" id="WP_204026704.1">
    <property type="nucleotide sequence ID" value="NZ_BOOW01000022.1"/>
</dbReference>
<feature type="transmembrane region" description="Helical" evidence="3">
    <location>
        <begin position="35"/>
        <end position="60"/>
    </location>
</feature>
<keyword evidence="1" id="KW-0378">Hydrolase</keyword>
<feature type="region of interest" description="Disordered" evidence="2">
    <location>
        <begin position="1"/>
        <end position="30"/>
    </location>
</feature>
<dbReference type="CDD" id="cd05829">
    <property type="entry name" value="Sortase_F"/>
    <property type="match status" value="1"/>
</dbReference>
<accession>A0A919V5S2</accession>
<dbReference type="GO" id="GO:0016787">
    <property type="term" value="F:hydrolase activity"/>
    <property type="evidence" value="ECO:0007669"/>
    <property type="project" value="UniProtKB-KW"/>
</dbReference>
<dbReference type="InterPro" id="IPR042001">
    <property type="entry name" value="Sortase_F"/>
</dbReference>
<dbReference type="InterPro" id="IPR005754">
    <property type="entry name" value="Sortase"/>
</dbReference>
<keyword evidence="3" id="KW-0812">Transmembrane</keyword>
<evidence type="ECO:0008006" key="6">
    <source>
        <dbReference type="Google" id="ProtNLM"/>
    </source>
</evidence>
<dbReference type="NCBIfam" id="NF033748">
    <property type="entry name" value="class_F_sortase"/>
    <property type="match status" value="1"/>
</dbReference>
<evidence type="ECO:0000313" key="4">
    <source>
        <dbReference type="EMBL" id="GII93315.1"/>
    </source>
</evidence>